<accession>A0ABS0ZH30</accession>
<dbReference type="Proteomes" id="UP000653045">
    <property type="component" value="Unassembled WGS sequence"/>
</dbReference>
<comment type="similarity">
    <text evidence="1 4">Belongs to the glycerate kinase type-1 family.</text>
</comment>
<dbReference type="EMBL" id="JAENBO010000001">
    <property type="protein sequence ID" value="MBJ8325316.1"/>
    <property type="molecule type" value="Genomic_DNA"/>
</dbReference>
<comment type="caution">
    <text evidence="5">The sequence shown here is derived from an EMBL/GenBank/DDBJ whole genome shotgun (WGS) entry which is preliminary data.</text>
</comment>
<dbReference type="Gene3D" id="3.90.1510.10">
    <property type="entry name" value="Glycerate kinase, domain 2"/>
    <property type="match status" value="1"/>
</dbReference>
<organism evidence="5 6">
    <name type="scientific">Streptococcus pacificus</name>
    <dbReference type="NCBI Taxonomy" id="2740577"/>
    <lineage>
        <taxon>Bacteria</taxon>
        <taxon>Bacillati</taxon>
        <taxon>Bacillota</taxon>
        <taxon>Bacilli</taxon>
        <taxon>Lactobacillales</taxon>
        <taxon>Streptococcaceae</taxon>
        <taxon>Streptococcus</taxon>
    </lineage>
</organism>
<reference evidence="5 6" key="1">
    <citation type="journal article" date="2021" name="Int. J. Syst. Evol. Microbiol.">
        <title>Streptococcus vicugnae sp. nov., isolated from faeces of alpacas (Vicugna pacos) and cattle (Bos taurus), Streptococcus zalophi sp. nov., and Streptococcus pacificus sp. nov., isolated from respiratory tract of California sea lions (Zalophus californianus).</title>
        <authorList>
            <person name="Volokhov D.V."/>
            <person name="Zagorodnyaya T.A."/>
            <person name="Shen Z."/>
            <person name="Blom J."/>
            <person name="Furtak V.A."/>
            <person name="Eisenberg T."/>
            <person name="Fan P."/>
            <person name="Jeong K.C."/>
            <person name="Gao Y."/>
            <person name="Zhang S."/>
            <person name="Amselle M."/>
        </authorList>
    </citation>
    <scope>NUCLEOTIDE SEQUENCE [LARGE SCALE GENOMIC DNA]</scope>
    <source>
        <strain evidence="5 6">CSL7591</strain>
    </source>
</reference>
<dbReference type="PIRSF" id="PIRSF006078">
    <property type="entry name" value="GlxK"/>
    <property type="match status" value="1"/>
</dbReference>
<evidence type="ECO:0000313" key="5">
    <source>
        <dbReference type="EMBL" id="MBJ8325316.1"/>
    </source>
</evidence>
<dbReference type="Gene3D" id="3.40.50.10350">
    <property type="entry name" value="Glycerate kinase, domain 1"/>
    <property type="match status" value="1"/>
</dbReference>
<dbReference type="InterPro" id="IPR018193">
    <property type="entry name" value="Glyc_kinase_flavodox-like_fold"/>
</dbReference>
<keyword evidence="2 4" id="KW-0808">Transferase</keyword>
<keyword evidence="3 4" id="KW-0418">Kinase</keyword>
<dbReference type="NCBIfam" id="TIGR00045">
    <property type="entry name" value="glycerate kinase"/>
    <property type="match status" value="1"/>
</dbReference>
<dbReference type="Pfam" id="PF02595">
    <property type="entry name" value="Gly_kinase"/>
    <property type="match status" value="1"/>
</dbReference>
<dbReference type="InterPro" id="IPR004381">
    <property type="entry name" value="Glycerate_kinase"/>
</dbReference>
<dbReference type="RefSeq" id="WP_199574875.1">
    <property type="nucleotide sequence ID" value="NZ_JAENBO010000001.1"/>
</dbReference>
<evidence type="ECO:0000256" key="1">
    <source>
        <dbReference type="ARBA" id="ARBA00006284"/>
    </source>
</evidence>
<evidence type="ECO:0000313" key="6">
    <source>
        <dbReference type="Proteomes" id="UP000653045"/>
    </source>
</evidence>
<proteinExistence type="inferred from homology"/>
<evidence type="ECO:0000256" key="4">
    <source>
        <dbReference type="PIRNR" id="PIRNR006078"/>
    </source>
</evidence>
<evidence type="ECO:0000256" key="2">
    <source>
        <dbReference type="ARBA" id="ARBA00022679"/>
    </source>
</evidence>
<name>A0ABS0ZH30_9STRE</name>
<dbReference type="InterPro" id="IPR018197">
    <property type="entry name" value="Glycerate_kinase_RE-like"/>
</dbReference>
<dbReference type="PANTHER" id="PTHR21599:SF0">
    <property type="entry name" value="GLYCERATE KINASE"/>
    <property type="match status" value="1"/>
</dbReference>
<dbReference type="SUPFAM" id="SSF110738">
    <property type="entry name" value="Glycerate kinase I"/>
    <property type="match status" value="1"/>
</dbReference>
<protein>
    <submittedName>
        <fullName evidence="5">Glycerate kinase</fullName>
    </submittedName>
</protein>
<dbReference type="InterPro" id="IPR036129">
    <property type="entry name" value="Glycerate_kinase_sf"/>
</dbReference>
<evidence type="ECO:0000256" key="3">
    <source>
        <dbReference type="ARBA" id="ARBA00022777"/>
    </source>
</evidence>
<keyword evidence="6" id="KW-1185">Reference proteome</keyword>
<sequence>MKIVFASDSFKGSLSSEKISELLETVTPQIFPNAEMVSLPVADGGEGTMSILVKALKGSYKKVITEDPLGEPVTACYGLLPKHTAIIEMASASGLPLVKEEKRNPLLTSSYGTGLLIRDALDEGVEHILIALGGSATNDGGMGAMTALGIHFLDKNGQRLKGSGEELAKVYAIDVSNAHSRLKNVQFTILSDVTNPLLGKNGATYTFSKQKGATDSMMQSLETGMTEFSYLVERSVGRQLVNKEGSGAAGGLAFSLMAFVKANVASGIETILDILGFDTKIKGADFIITGEGQLDRQSAFGKVISGVAKRAKKQDIPVFAIVGSLQDHYETIYDCGVSSIITTVNRPMSLDEALENSEFLYQDAAYRLLTAIRTGMIIHQKSKN</sequence>
<gene>
    <name evidence="5" type="ORF">JHK62_01305</name>
</gene>
<dbReference type="GO" id="GO:0016301">
    <property type="term" value="F:kinase activity"/>
    <property type="evidence" value="ECO:0007669"/>
    <property type="project" value="UniProtKB-KW"/>
</dbReference>
<dbReference type="PANTHER" id="PTHR21599">
    <property type="entry name" value="GLYCERATE KINASE"/>
    <property type="match status" value="1"/>
</dbReference>